<accession>A0A3M6UDL9</accession>
<dbReference type="STRING" id="46731.A0A3M6UDL9"/>
<evidence type="ECO:0000313" key="9">
    <source>
        <dbReference type="Proteomes" id="UP000275408"/>
    </source>
</evidence>
<dbReference type="AlphaFoldDB" id="A0A3M6UDL9"/>
<dbReference type="OrthoDB" id="6071240at2759"/>
<gene>
    <name evidence="8" type="ORF">pdam_00011735</name>
</gene>
<evidence type="ECO:0000259" key="7">
    <source>
        <dbReference type="PROSITE" id="PS50104"/>
    </source>
</evidence>
<dbReference type="InterPro" id="IPR000157">
    <property type="entry name" value="TIR_dom"/>
</dbReference>
<comment type="caution">
    <text evidence="8">The sequence shown here is derived from an EMBL/GenBank/DDBJ whole genome shotgun (WGS) entry which is preliminary data.</text>
</comment>
<dbReference type="PROSITE" id="PS50104">
    <property type="entry name" value="TIR"/>
    <property type="match status" value="1"/>
</dbReference>
<keyword evidence="4 6" id="KW-1133">Transmembrane helix</keyword>
<dbReference type="InterPro" id="IPR035897">
    <property type="entry name" value="Toll_tir_struct_dom_sf"/>
</dbReference>
<name>A0A3M6UDL9_POCDA</name>
<evidence type="ECO:0000313" key="8">
    <source>
        <dbReference type="EMBL" id="RMX51725.1"/>
    </source>
</evidence>
<evidence type="ECO:0000256" key="2">
    <source>
        <dbReference type="ARBA" id="ARBA00022692"/>
    </source>
</evidence>
<dbReference type="PANTHER" id="PTHR24365">
    <property type="entry name" value="TOLL-LIKE RECEPTOR"/>
    <property type="match status" value="1"/>
</dbReference>
<dbReference type="Proteomes" id="UP000275408">
    <property type="component" value="Unassembled WGS sequence"/>
</dbReference>
<organism evidence="8 9">
    <name type="scientific">Pocillopora damicornis</name>
    <name type="common">Cauliflower coral</name>
    <name type="synonym">Millepora damicornis</name>
    <dbReference type="NCBI Taxonomy" id="46731"/>
    <lineage>
        <taxon>Eukaryota</taxon>
        <taxon>Metazoa</taxon>
        <taxon>Cnidaria</taxon>
        <taxon>Anthozoa</taxon>
        <taxon>Hexacorallia</taxon>
        <taxon>Scleractinia</taxon>
        <taxon>Astrocoeniina</taxon>
        <taxon>Pocilloporidae</taxon>
        <taxon>Pocillopora</taxon>
    </lineage>
</organism>
<evidence type="ECO:0000256" key="4">
    <source>
        <dbReference type="ARBA" id="ARBA00022989"/>
    </source>
</evidence>
<dbReference type="EMBL" id="RCHS01001723">
    <property type="protein sequence ID" value="RMX51725.1"/>
    <property type="molecule type" value="Genomic_DNA"/>
</dbReference>
<comment type="subcellular location">
    <subcellularLocation>
        <location evidence="1">Membrane</location>
    </subcellularLocation>
</comment>
<evidence type="ECO:0000256" key="6">
    <source>
        <dbReference type="SAM" id="Phobius"/>
    </source>
</evidence>
<dbReference type="PANTHER" id="PTHR24365:SF541">
    <property type="entry name" value="PROTEIN TOLL-RELATED"/>
    <property type="match status" value="1"/>
</dbReference>
<dbReference type="GO" id="GO:0007165">
    <property type="term" value="P:signal transduction"/>
    <property type="evidence" value="ECO:0007669"/>
    <property type="project" value="InterPro"/>
</dbReference>
<dbReference type="GO" id="GO:0038023">
    <property type="term" value="F:signaling receptor activity"/>
    <property type="evidence" value="ECO:0007669"/>
    <property type="project" value="TreeGrafter"/>
</dbReference>
<reference evidence="8 9" key="1">
    <citation type="journal article" date="2018" name="Sci. Rep.">
        <title>Comparative analysis of the Pocillopora damicornis genome highlights role of immune system in coral evolution.</title>
        <authorList>
            <person name="Cunning R."/>
            <person name="Bay R.A."/>
            <person name="Gillette P."/>
            <person name="Baker A.C."/>
            <person name="Traylor-Knowles N."/>
        </authorList>
    </citation>
    <scope>NUCLEOTIDE SEQUENCE [LARGE SCALE GENOMIC DNA]</scope>
    <source>
        <strain evidence="8">RSMAS</strain>
        <tissue evidence="8">Whole animal</tissue>
    </source>
</reference>
<dbReference type="SMART" id="SM00255">
    <property type="entry name" value="TIR"/>
    <property type="match status" value="1"/>
</dbReference>
<dbReference type="GO" id="GO:0005886">
    <property type="term" value="C:plasma membrane"/>
    <property type="evidence" value="ECO:0007669"/>
    <property type="project" value="TreeGrafter"/>
</dbReference>
<keyword evidence="3" id="KW-0732">Signal</keyword>
<keyword evidence="9" id="KW-1185">Reference proteome</keyword>
<protein>
    <recommendedName>
        <fullName evidence="7">TIR domain-containing protein</fullName>
    </recommendedName>
</protein>
<feature type="transmembrane region" description="Helical" evidence="6">
    <location>
        <begin position="304"/>
        <end position="325"/>
    </location>
</feature>
<feature type="domain" description="TIR" evidence="7">
    <location>
        <begin position="350"/>
        <end position="484"/>
    </location>
</feature>
<sequence>MCHNYPVKSASQNNDSQSIPVDLGYGAISASLPKTTSADSWLTCLLAVAIDLRVTIDPMNVRIIIAAVGALIITGTLTECLDQDEHNIAGCLRACGWDEQKSLTKRARASSSLSCDQCLRRRRDLYRHAVTAFVRRRRQSLSYDCASRADDNSPVPEIQLASNVSVKFGQYDNTDDWYAYVSWIPINDTAGFLKGYSVRYSFDSDILCAKVPKNQTSFRINISSYGYIQGENIHLVVISIPYNSAVTGMLSFSDKKTSTSPPPSQTMTSVRVTTKSSTAAKASIATETSKARTTTKGSDKPMKYVSISVGAVAGVLAVVLAGVFHKKFIRICVKREGFNYDRPPGDIEPENHDIFIIFNSSDKELVDKELLPLIEEQHGLQCRVHYRDFKAGGIIYELMSDSISKSYKNVVVYSRNFLNSSFCIFELNQAKHRLLRKNDDSLVIIRKDDVDLTSLPEDLQERSVIDYGSNHEKPYWERKLIEFLKLPNKNRHESTKSNDTVVSSIDDVDPIREEVF</sequence>
<dbReference type="SUPFAM" id="SSF52200">
    <property type="entry name" value="Toll/Interleukin receptor TIR domain"/>
    <property type="match status" value="1"/>
</dbReference>
<keyword evidence="5 6" id="KW-0472">Membrane</keyword>
<dbReference type="Pfam" id="PF13676">
    <property type="entry name" value="TIR_2"/>
    <property type="match status" value="1"/>
</dbReference>
<evidence type="ECO:0000256" key="3">
    <source>
        <dbReference type="ARBA" id="ARBA00022729"/>
    </source>
</evidence>
<evidence type="ECO:0000256" key="1">
    <source>
        <dbReference type="ARBA" id="ARBA00004370"/>
    </source>
</evidence>
<proteinExistence type="predicted"/>
<evidence type="ECO:0000256" key="5">
    <source>
        <dbReference type="ARBA" id="ARBA00023136"/>
    </source>
</evidence>
<dbReference type="Gene3D" id="3.40.50.10140">
    <property type="entry name" value="Toll/interleukin-1 receptor homology (TIR) domain"/>
    <property type="match status" value="1"/>
</dbReference>
<keyword evidence="2 6" id="KW-0812">Transmembrane</keyword>